<dbReference type="AlphaFoldDB" id="A0AAV1Z4R7"/>
<proteinExistence type="predicted"/>
<comment type="caution">
    <text evidence="1">The sequence shown here is derived from an EMBL/GenBank/DDBJ whole genome shotgun (WGS) entry which is preliminary data.</text>
</comment>
<protein>
    <submittedName>
        <fullName evidence="1">Uncharacterized protein</fullName>
    </submittedName>
</protein>
<gene>
    <name evidence="1" type="ORF">LARSCL_LOCUS2869</name>
</gene>
<sequence length="85" mass="9972">MFLCREFSWGGSNCRQIFSSREMNDRRVETTIQESVITSIGMGALRWKVSTKRRSDENTLTPLECRECSNIMCHSEFRFPSQKFP</sequence>
<evidence type="ECO:0000313" key="1">
    <source>
        <dbReference type="EMBL" id="CAL1266000.1"/>
    </source>
</evidence>
<dbReference type="EMBL" id="CAXIEN010000020">
    <property type="protein sequence ID" value="CAL1266000.1"/>
    <property type="molecule type" value="Genomic_DNA"/>
</dbReference>
<dbReference type="Proteomes" id="UP001497382">
    <property type="component" value="Unassembled WGS sequence"/>
</dbReference>
<organism evidence="1 2">
    <name type="scientific">Larinioides sclopetarius</name>
    <dbReference type="NCBI Taxonomy" id="280406"/>
    <lineage>
        <taxon>Eukaryota</taxon>
        <taxon>Metazoa</taxon>
        <taxon>Ecdysozoa</taxon>
        <taxon>Arthropoda</taxon>
        <taxon>Chelicerata</taxon>
        <taxon>Arachnida</taxon>
        <taxon>Araneae</taxon>
        <taxon>Araneomorphae</taxon>
        <taxon>Entelegynae</taxon>
        <taxon>Araneoidea</taxon>
        <taxon>Araneidae</taxon>
        <taxon>Larinioides</taxon>
    </lineage>
</organism>
<accession>A0AAV1Z4R7</accession>
<name>A0AAV1Z4R7_9ARAC</name>
<keyword evidence="2" id="KW-1185">Reference proteome</keyword>
<evidence type="ECO:0000313" key="2">
    <source>
        <dbReference type="Proteomes" id="UP001497382"/>
    </source>
</evidence>
<reference evidence="1 2" key="1">
    <citation type="submission" date="2024-04" db="EMBL/GenBank/DDBJ databases">
        <authorList>
            <person name="Rising A."/>
            <person name="Reimegard J."/>
            <person name="Sonavane S."/>
            <person name="Akerstrom W."/>
            <person name="Nylinder S."/>
            <person name="Hedman E."/>
            <person name="Kallberg Y."/>
        </authorList>
    </citation>
    <scope>NUCLEOTIDE SEQUENCE [LARGE SCALE GENOMIC DNA]</scope>
</reference>